<gene>
    <name evidence="8" type="ORF">GCM10009560_77060</name>
</gene>
<feature type="DNA-binding region" description="OmpR/PhoB-type" evidence="5">
    <location>
        <begin position="1"/>
        <end position="95"/>
    </location>
</feature>
<comment type="caution">
    <text evidence="8">The sequence shown here is derived from an EMBL/GenBank/DDBJ whole genome shotgun (WGS) entry which is preliminary data.</text>
</comment>
<dbReference type="PROSITE" id="PS51755">
    <property type="entry name" value="OMPR_PHOB"/>
    <property type="match status" value="1"/>
</dbReference>
<dbReference type="SMART" id="SM00862">
    <property type="entry name" value="Trans_reg_C"/>
    <property type="match status" value="1"/>
</dbReference>
<evidence type="ECO:0000256" key="1">
    <source>
        <dbReference type="ARBA" id="ARBA00005820"/>
    </source>
</evidence>
<accession>A0ABP4BSJ3</accession>
<dbReference type="InterPro" id="IPR016032">
    <property type="entry name" value="Sig_transdc_resp-reg_C-effctor"/>
</dbReference>
<dbReference type="SUPFAM" id="SSF52540">
    <property type="entry name" value="P-loop containing nucleoside triphosphate hydrolases"/>
    <property type="match status" value="1"/>
</dbReference>
<dbReference type="Gene3D" id="1.25.40.10">
    <property type="entry name" value="Tetratricopeptide repeat domain"/>
    <property type="match status" value="1"/>
</dbReference>
<evidence type="ECO:0000256" key="6">
    <source>
        <dbReference type="SAM" id="MobiDB-lite"/>
    </source>
</evidence>
<dbReference type="PANTHER" id="PTHR35807:SF1">
    <property type="entry name" value="TRANSCRIPTIONAL REGULATOR REDD"/>
    <property type="match status" value="1"/>
</dbReference>
<dbReference type="PANTHER" id="PTHR35807">
    <property type="entry name" value="TRANSCRIPTIONAL REGULATOR REDD-RELATED"/>
    <property type="match status" value="1"/>
</dbReference>
<dbReference type="Gene3D" id="1.10.10.10">
    <property type="entry name" value="Winged helix-like DNA-binding domain superfamily/Winged helix DNA-binding domain"/>
    <property type="match status" value="1"/>
</dbReference>
<organism evidence="8 9">
    <name type="scientific">Nonomuraea longicatena</name>
    <dbReference type="NCBI Taxonomy" id="83682"/>
    <lineage>
        <taxon>Bacteria</taxon>
        <taxon>Bacillati</taxon>
        <taxon>Actinomycetota</taxon>
        <taxon>Actinomycetes</taxon>
        <taxon>Streptosporangiales</taxon>
        <taxon>Streptosporangiaceae</taxon>
        <taxon>Nonomuraea</taxon>
    </lineage>
</organism>
<dbReference type="InterPro" id="IPR041664">
    <property type="entry name" value="AAA_16"/>
</dbReference>
<evidence type="ECO:0000313" key="9">
    <source>
        <dbReference type="Proteomes" id="UP001501578"/>
    </source>
</evidence>
<dbReference type="Proteomes" id="UP001501578">
    <property type="component" value="Unassembled WGS sequence"/>
</dbReference>
<keyword evidence="4" id="KW-0804">Transcription</keyword>
<dbReference type="InterPro" id="IPR011990">
    <property type="entry name" value="TPR-like_helical_dom_sf"/>
</dbReference>
<dbReference type="Pfam" id="PF03704">
    <property type="entry name" value="BTAD"/>
    <property type="match status" value="1"/>
</dbReference>
<reference evidence="9" key="1">
    <citation type="journal article" date="2019" name="Int. J. Syst. Evol. Microbiol.">
        <title>The Global Catalogue of Microorganisms (GCM) 10K type strain sequencing project: providing services to taxonomists for standard genome sequencing and annotation.</title>
        <authorList>
            <consortium name="The Broad Institute Genomics Platform"/>
            <consortium name="The Broad Institute Genome Sequencing Center for Infectious Disease"/>
            <person name="Wu L."/>
            <person name="Ma J."/>
        </authorList>
    </citation>
    <scope>NUCLEOTIDE SEQUENCE [LARGE SCALE GENOMIC DNA]</scope>
    <source>
        <strain evidence="9">JCM 11136</strain>
    </source>
</reference>
<name>A0ABP4BSJ3_9ACTN</name>
<evidence type="ECO:0000313" key="8">
    <source>
        <dbReference type="EMBL" id="GAA0953847.1"/>
    </source>
</evidence>
<feature type="region of interest" description="Disordered" evidence="6">
    <location>
        <begin position="266"/>
        <end position="303"/>
    </location>
</feature>
<dbReference type="InterPro" id="IPR005158">
    <property type="entry name" value="BTAD"/>
</dbReference>
<dbReference type="EMBL" id="BAAAHQ010000062">
    <property type="protein sequence ID" value="GAA0953847.1"/>
    <property type="molecule type" value="Genomic_DNA"/>
</dbReference>
<dbReference type="SUPFAM" id="SSF55073">
    <property type="entry name" value="Nucleotide cyclase"/>
    <property type="match status" value="1"/>
</dbReference>
<keyword evidence="2" id="KW-0805">Transcription regulation</keyword>
<feature type="domain" description="OmpR/PhoB-type" evidence="7">
    <location>
        <begin position="1"/>
        <end position="95"/>
    </location>
</feature>
<evidence type="ECO:0000256" key="2">
    <source>
        <dbReference type="ARBA" id="ARBA00023015"/>
    </source>
</evidence>
<dbReference type="InterPro" id="IPR027417">
    <property type="entry name" value="P-loop_NTPase"/>
</dbReference>
<proteinExistence type="inferred from homology"/>
<dbReference type="Gene3D" id="3.30.70.1230">
    <property type="entry name" value="Nucleotide cyclase"/>
    <property type="match status" value="1"/>
</dbReference>
<comment type="similarity">
    <text evidence="1">Belongs to the AfsR/DnrI/RedD regulatory family.</text>
</comment>
<evidence type="ECO:0000259" key="7">
    <source>
        <dbReference type="PROSITE" id="PS51755"/>
    </source>
</evidence>
<evidence type="ECO:0000256" key="5">
    <source>
        <dbReference type="PROSITE-ProRule" id="PRU01091"/>
    </source>
</evidence>
<protein>
    <recommendedName>
        <fullName evidence="7">OmpR/PhoB-type domain-containing protein</fullName>
    </recommendedName>
</protein>
<dbReference type="InterPro" id="IPR036388">
    <property type="entry name" value="WH-like_DNA-bd_sf"/>
</dbReference>
<dbReference type="Pfam" id="PF13191">
    <property type="entry name" value="AAA_16"/>
    <property type="match status" value="1"/>
</dbReference>
<keyword evidence="9" id="KW-1185">Reference proteome</keyword>
<evidence type="ECO:0000256" key="4">
    <source>
        <dbReference type="ARBA" id="ARBA00023163"/>
    </source>
</evidence>
<dbReference type="CDD" id="cd15831">
    <property type="entry name" value="BTAD"/>
    <property type="match status" value="1"/>
</dbReference>
<dbReference type="SMART" id="SM01043">
    <property type="entry name" value="BTAD"/>
    <property type="match status" value="1"/>
</dbReference>
<dbReference type="InterPro" id="IPR051677">
    <property type="entry name" value="AfsR-DnrI-RedD_regulator"/>
</dbReference>
<dbReference type="SUPFAM" id="SSF46894">
    <property type="entry name" value="C-terminal effector domain of the bipartite response regulators"/>
    <property type="match status" value="1"/>
</dbReference>
<dbReference type="RefSeq" id="WP_343955276.1">
    <property type="nucleotide sequence ID" value="NZ_BAAAHQ010000062.1"/>
</dbReference>
<keyword evidence="3 5" id="KW-0238">DNA-binding</keyword>
<sequence>MTYFKMLGPLEVVHGDELVDLGGARQRATLGLLLLNRNRVVASSQLVDSLWPKDRVPLSARKIVQNSVWRLRRALSANGGSAALLSQPPGYMLRVEPEQTDVQNFHQRVEAGRAKCAEGDLEAASLLLRQALELWRGPALADLVESGIDWPELTPVQDARLDALEDYFEVELDRGHHHQTLAELQRAVATEPLRERLCGQLMLALYRSGRQADALNAYHTLRTSLVENVGLEPNPALRSLQQAILTQDPALIPVGMQKQIKLQMTGSSCEMAEEQPRPADVRPSPPVPQRRSSSPFEPEPDWHRVTGAVSMPAVPSLRTMVVGRQDVSVLIVRCQGTGNTALEKAAATIRDEVERVGGTVVASIGSIWLALFGVPETGEDDAERAVLAALAIRDRFHFPDASGAETSVAVHVAVATGEALVRHHNGDDSAPSVSGVLLDECHELLLQTPAGEIRVCENTRRATECTTTYFEVESSFGWQVGGLRQEYLAQYDMPVIDREHDLEVLCGLLRRTRHVDVPHLVTVLGDPGVGKTRFVLEFERRIAATAEPVRVLVARARPFVEDVATDVVTDLLCSYCGIDPDGPVECVQAEITGTVERLVQSEDERRRLVHRLTGLVDRRRRRSDLPVTDVLHAWRHLLGQIARCGPVVMIVEDLHVADDHLIDFLEDLPRSLPGLPVLVVVTARPDLARRRPVWGSRLQHALTMNLEPISDIAIDRLLEFLQSTRNGGAKGSAGSLLAGVGDDSDARRTHMRRVLASGSSLLRKDRYRGGGAGGQVAAARVVYCQVTELPAQADGAGR</sequence>
<dbReference type="SUPFAM" id="SSF48452">
    <property type="entry name" value="TPR-like"/>
    <property type="match status" value="1"/>
</dbReference>
<evidence type="ECO:0000256" key="3">
    <source>
        <dbReference type="ARBA" id="ARBA00023125"/>
    </source>
</evidence>
<dbReference type="InterPro" id="IPR029787">
    <property type="entry name" value="Nucleotide_cyclase"/>
</dbReference>
<dbReference type="InterPro" id="IPR001867">
    <property type="entry name" value="OmpR/PhoB-type_DNA-bd"/>
</dbReference>